<organism evidence="1 2">
    <name type="scientific">Artomyces pyxidatus</name>
    <dbReference type="NCBI Taxonomy" id="48021"/>
    <lineage>
        <taxon>Eukaryota</taxon>
        <taxon>Fungi</taxon>
        <taxon>Dikarya</taxon>
        <taxon>Basidiomycota</taxon>
        <taxon>Agaricomycotina</taxon>
        <taxon>Agaricomycetes</taxon>
        <taxon>Russulales</taxon>
        <taxon>Auriscalpiaceae</taxon>
        <taxon>Artomyces</taxon>
    </lineage>
</organism>
<evidence type="ECO:0000313" key="1">
    <source>
        <dbReference type="EMBL" id="KAI0062005.1"/>
    </source>
</evidence>
<gene>
    <name evidence="1" type="ORF">BV25DRAFT_687309</name>
</gene>
<name>A0ACB8T0N4_9AGAM</name>
<reference evidence="1" key="1">
    <citation type="submission" date="2021-03" db="EMBL/GenBank/DDBJ databases">
        <authorList>
            <consortium name="DOE Joint Genome Institute"/>
            <person name="Ahrendt S."/>
            <person name="Looney B.P."/>
            <person name="Miyauchi S."/>
            <person name="Morin E."/>
            <person name="Drula E."/>
            <person name="Courty P.E."/>
            <person name="Chicoki N."/>
            <person name="Fauchery L."/>
            <person name="Kohler A."/>
            <person name="Kuo A."/>
            <person name="Labutti K."/>
            <person name="Pangilinan J."/>
            <person name="Lipzen A."/>
            <person name="Riley R."/>
            <person name="Andreopoulos W."/>
            <person name="He G."/>
            <person name="Johnson J."/>
            <person name="Barry K.W."/>
            <person name="Grigoriev I.V."/>
            <person name="Nagy L."/>
            <person name="Hibbett D."/>
            <person name="Henrissat B."/>
            <person name="Matheny P.B."/>
            <person name="Labbe J."/>
            <person name="Martin F."/>
        </authorList>
    </citation>
    <scope>NUCLEOTIDE SEQUENCE</scope>
    <source>
        <strain evidence="1">HHB10654</strain>
    </source>
</reference>
<proteinExistence type="predicted"/>
<sequence length="187" mass="20738">MPHAFVVAQLDPRPPVTVFMLEDIPKFPRTQPFALRVNDSELFRQDDTEQEDADVRDEEDEQDHSNGSNDDEDEDADKDDGDKGEANANNIPSSDDRYLFVISPEKPSGLHKGSYFTFASSADLENNILAIEPPWHAAKLEALFVHTSPSICEYVASGSKHAAASFQLGHASFNAFCKSAQVALRRQ</sequence>
<accession>A0ACB8T0N4</accession>
<dbReference type="Proteomes" id="UP000814140">
    <property type="component" value="Unassembled WGS sequence"/>
</dbReference>
<protein>
    <submittedName>
        <fullName evidence="1">Uncharacterized protein</fullName>
    </submittedName>
</protein>
<reference evidence="1" key="2">
    <citation type="journal article" date="2022" name="New Phytol.">
        <title>Evolutionary transition to the ectomycorrhizal habit in the genomes of a hyperdiverse lineage of mushroom-forming fungi.</title>
        <authorList>
            <person name="Looney B."/>
            <person name="Miyauchi S."/>
            <person name="Morin E."/>
            <person name="Drula E."/>
            <person name="Courty P.E."/>
            <person name="Kohler A."/>
            <person name="Kuo A."/>
            <person name="LaButti K."/>
            <person name="Pangilinan J."/>
            <person name="Lipzen A."/>
            <person name="Riley R."/>
            <person name="Andreopoulos W."/>
            <person name="He G."/>
            <person name="Johnson J."/>
            <person name="Nolan M."/>
            <person name="Tritt A."/>
            <person name="Barry K.W."/>
            <person name="Grigoriev I.V."/>
            <person name="Nagy L.G."/>
            <person name="Hibbett D."/>
            <person name="Henrissat B."/>
            <person name="Matheny P.B."/>
            <person name="Labbe J."/>
            <person name="Martin F.M."/>
        </authorList>
    </citation>
    <scope>NUCLEOTIDE SEQUENCE</scope>
    <source>
        <strain evidence="1">HHB10654</strain>
    </source>
</reference>
<evidence type="ECO:0000313" key="2">
    <source>
        <dbReference type="Proteomes" id="UP000814140"/>
    </source>
</evidence>
<comment type="caution">
    <text evidence="1">The sequence shown here is derived from an EMBL/GenBank/DDBJ whole genome shotgun (WGS) entry which is preliminary data.</text>
</comment>
<keyword evidence="2" id="KW-1185">Reference proteome</keyword>
<dbReference type="EMBL" id="MU277209">
    <property type="protein sequence ID" value="KAI0062005.1"/>
    <property type="molecule type" value="Genomic_DNA"/>
</dbReference>